<evidence type="ECO:0000256" key="1">
    <source>
        <dbReference type="ARBA" id="ARBA00001974"/>
    </source>
</evidence>
<dbReference type="Gene3D" id="3.30.9.10">
    <property type="entry name" value="D-Amino Acid Oxidase, subunit A, domain 2"/>
    <property type="match status" value="1"/>
</dbReference>
<dbReference type="InterPro" id="IPR050641">
    <property type="entry name" value="RIFMO-like"/>
</dbReference>
<dbReference type="InterPro" id="IPR036188">
    <property type="entry name" value="FAD/NAD-bd_sf"/>
</dbReference>
<evidence type="ECO:0000256" key="2">
    <source>
        <dbReference type="ARBA" id="ARBA00022630"/>
    </source>
</evidence>
<dbReference type="Gene3D" id="3.50.50.60">
    <property type="entry name" value="FAD/NAD(P)-binding domain"/>
    <property type="match status" value="1"/>
</dbReference>
<dbReference type="Gene3D" id="3.40.30.120">
    <property type="match status" value="1"/>
</dbReference>
<dbReference type="AlphaFoldDB" id="A0AB39M7P0"/>
<dbReference type="EMBL" id="CP163431">
    <property type="protein sequence ID" value="XDQ02365.1"/>
    <property type="molecule type" value="Genomic_DNA"/>
</dbReference>
<sequence>MPDVEVPVLIVGGGLSGLASALFLRQHGIDCRLVERNTTTSQLLRSTHVSPRTMELFRTVGIQQAVWDVAEKVVLGKYWSETDLPPRQLPRAILRANSLADVVAGNVVVMEEGANLFTNVGPVEPVWCGQDRVEPIMLREARRRGAHIDFNTEMLSFTADSDGVSARVRDRGTGEETSVRAKYLIGADGAGGKIRTELGIERRGNGTVGHVLNVLFKADLDGILGGRRFLILYLSHPEAAGMLFKLDDERWIFGWFCGPEQIEEGRVSDAECVDLIRKATGEPQLSVDIHMTMGWWMAHEIVDSYRSDRVFLTGDACHVLPPTGGFGANAGIQDANNLAWKLAGVLNGWADEKLLDSYEAERRPVGRATADQAWMRHTQWSDPGAANRHDQRDQTVVTTAYRYSSDAVVGAHHDEVFGHDLTIDGRPGMRVPHVWVTSGGEQVSTVDLAGTGFALLAAADGVRWAGAAETVAQRLGVPLTARRVAPDGDLTAPRGALASVCGIEETGAVLVRPDGFVGWRSPGLPADPTAELHDALSRIVGRPA</sequence>
<keyword evidence="3" id="KW-0274">FAD</keyword>
<organism evidence="5">
    <name type="scientific">Streptomyces sp. R08</name>
    <dbReference type="NCBI Taxonomy" id="3238624"/>
    <lineage>
        <taxon>Bacteria</taxon>
        <taxon>Bacillati</taxon>
        <taxon>Actinomycetota</taxon>
        <taxon>Actinomycetes</taxon>
        <taxon>Kitasatosporales</taxon>
        <taxon>Streptomycetaceae</taxon>
        <taxon>Streptomyces</taxon>
    </lineage>
</organism>
<dbReference type="SUPFAM" id="SSF51905">
    <property type="entry name" value="FAD/NAD(P)-binding domain"/>
    <property type="match status" value="1"/>
</dbReference>
<name>A0AB39M7P0_9ACTN</name>
<dbReference type="PANTHER" id="PTHR43004:SF19">
    <property type="entry name" value="BINDING MONOOXYGENASE, PUTATIVE (JCVI)-RELATED"/>
    <property type="match status" value="1"/>
</dbReference>
<comment type="cofactor">
    <cofactor evidence="1">
        <name>FAD</name>
        <dbReference type="ChEBI" id="CHEBI:57692"/>
    </cofactor>
</comment>
<dbReference type="Pfam" id="PF01494">
    <property type="entry name" value="FAD_binding_3"/>
    <property type="match status" value="1"/>
</dbReference>
<dbReference type="RefSeq" id="WP_369188511.1">
    <property type="nucleotide sequence ID" value="NZ_CP163431.1"/>
</dbReference>
<proteinExistence type="predicted"/>
<reference evidence="5" key="1">
    <citation type="submission" date="2024-07" db="EMBL/GenBank/DDBJ databases">
        <authorList>
            <person name="Yu S.T."/>
        </authorList>
    </citation>
    <scope>NUCLEOTIDE SEQUENCE</scope>
    <source>
        <strain evidence="5">R08</strain>
    </source>
</reference>
<dbReference type="Pfam" id="PF21274">
    <property type="entry name" value="Rng_hyd_C"/>
    <property type="match status" value="1"/>
</dbReference>
<accession>A0AB39M7P0</accession>
<dbReference type="InterPro" id="IPR002938">
    <property type="entry name" value="FAD-bd"/>
</dbReference>
<evidence type="ECO:0000256" key="3">
    <source>
        <dbReference type="ARBA" id="ARBA00022827"/>
    </source>
</evidence>
<keyword evidence="5" id="KW-0503">Monooxygenase</keyword>
<feature type="domain" description="FAD-binding" evidence="4">
    <location>
        <begin position="5"/>
        <end position="372"/>
    </location>
</feature>
<keyword evidence="5" id="KW-0560">Oxidoreductase</keyword>
<dbReference type="GO" id="GO:0071949">
    <property type="term" value="F:FAD binding"/>
    <property type="evidence" value="ECO:0007669"/>
    <property type="project" value="InterPro"/>
</dbReference>
<evidence type="ECO:0000313" key="5">
    <source>
        <dbReference type="EMBL" id="XDQ02365.1"/>
    </source>
</evidence>
<gene>
    <name evidence="5" type="ORF">AB5J58_20100</name>
</gene>
<keyword evidence="2" id="KW-0285">Flavoprotein</keyword>
<protein>
    <submittedName>
        <fullName evidence="5">FAD-dependent monooxygenase</fullName>
    </submittedName>
</protein>
<evidence type="ECO:0000259" key="4">
    <source>
        <dbReference type="Pfam" id="PF01494"/>
    </source>
</evidence>
<dbReference type="PANTHER" id="PTHR43004">
    <property type="entry name" value="TRK SYSTEM POTASSIUM UPTAKE PROTEIN"/>
    <property type="match status" value="1"/>
</dbReference>
<dbReference type="GO" id="GO:0016709">
    <property type="term" value="F:oxidoreductase activity, acting on paired donors, with incorporation or reduction of molecular oxygen, NAD(P)H as one donor, and incorporation of one atom of oxygen"/>
    <property type="evidence" value="ECO:0007669"/>
    <property type="project" value="UniProtKB-ARBA"/>
</dbReference>
<dbReference type="PRINTS" id="PR00420">
    <property type="entry name" value="RNGMNOXGNASE"/>
</dbReference>